<accession>A0A0C2NWF0</accession>
<dbReference type="OrthoDB" id="5901697at2"/>
<protein>
    <recommendedName>
        <fullName evidence="4">KfrA N-terminal DNA-binding domain-containing protein</fullName>
    </recommendedName>
</protein>
<feature type="coiled-coil region" evidence="1">
    <location>
        <begin position="157"/>
        <end position="289"/>
    </location>
</feature>
<evidence type="ECO:0000313" key="3">
    <source>
        <dbReference type="Proteomes" id="UP000031672"/>
    </source>
</evidence>
<keyword evidence="3" id="KW-1185">Reference proteome</keyword>
<gene>
    <name evidence="2" type="ORF">OJ16_15065</name>
</gene>
<sequence length="333" mass="37812">MARPKSYTEEELINVVNDFLNRGIEPKGWRVREVLLKGKTTSFDNDIKRLTEMGILPAFVKYPDAIQTLPSTIAADPAPLPLEIQEAYKLSEAALAKSMFELIVRLNEITNAHHEQLTRTRLQGALNEKEQAIEARTIAETLTIATEERVRAQVSINESLEQQNYELVDRHLELEQANSDQTQKLKLLEIDFNELKTKLDDSLRLINELTTQNAVLMNEQTVLTTQLEERRLELEKLELKNFDLDNALDTTKEQLVISTTRSESANKALEKAEQTIKTLTSDLSESRTNTEVLKEKSFHLERENERLNGLGVNAHGNIKQDHGDTAVPTPKCS</sequence>
<comment type="caution">
    <text evidence="2">The sequence shown here is derived from an EMBL/GenBank/DDBJ whole genome shotgun (WGS) entry which is preliminary data.</text>
</comment>
<accession>A0A0C2NII4</accession>
<dbReference type="Proteomes" id="UP000031672">
    <property type="component" value="Unassembled WGS sequence"/>
</dbReference>
<organism evidence="2 3">
    <name type="scientific">Vibrio renipiscarius</name>
    <dbReference type="NCBI Taxonomy" id="1461322"/>
    <lineage>
        <taxon>Bacteria</taxon>
        <taxon>Pseudomonadati</taxon>
        <taxon>Pseudomonadota</taxon>
        <taxon>Gammaproteobacteria</taxon>
        <taxon>Vibrionales</taxon>
        <taxon>Vibrionaceae</taxon>
        <taxon>Vibrio</taxon>
    </lineage>
</organism>
<keyword evidence="1" id="KW-0175">Coiled coil</keyword>
<dbReference type="RefSeq" id="WP_040992068.1">
    <property type="nucleotide sequence ID" value="NZ_JTKH01000024.1"/>
</dbReference>
<evidence type="ECO:0000256" key="1">
    <source>
        <dbReference type="SAM" id="Coils"/>
    </source>
</evidence>
<dbReference type="STRING" id="1461322.OJ16_15065"/>
<dbReference type="AlphaFoldDB" id="A0A0C2NII4"/>
<reference evidence="2 3" key="1">
    <citation type="submission" date="2014-11" db="EMBL/GenBank/DDBJ databases">
        <title>Draft Genome Sequence of Vibrio piscirenalis strains CECT 8603T and CECT 8604, two marine Gammaproteobacterium isolated from cultured gilthead sea bream (Sparus aurata).</title>
        <authorList>
            <person name="Arahal D.R."/>
            <person name="Rodrigo-Torres L."/>
            <person name="Lucena T."/>
            <person name="Pujalte M.J."/>
        </authorList>
    </citation>
    <scope>NUCLEOTIDE SEQUENCE [LARGE SCALE GENOMIC DNA]</scope>
    <source>
        <strain evidence="2 3">DCR 1-4-2</strain>
    </source>
</reference>
<evidence type="ECO:0000313" key="2">
    <source>
        <dbReference type="EMBL" id="KII76135.1"/>
    </source>
</evidence>
<dbReference type="EMBL" id="JTKH01000024">
    <property type="protein sequence ID" value="KII76135.1"/>
    <property type="molecule type" value="Genomic_DNA"/>
</dbReference>
<name>A0A0C2NII4_9VIBR</name>
<evidence type="ECO:0008006" key="4">
    <source>
        <dbReference type="Google" id="ProtNLM"/>
    </source>
</evidence>
<proteinExistence type="predicted"/>